<feature type="transmembrane region" description="Helical" evidence="1">
    <location>
        <begin position="128"/>
        <end position="145"/>
    </location>
</feature>
<evidence type="ECO:0000256" key="1">
    <source>
        <dbReference type="SAM" id="Phobius"/>
    </source>
</evidence>
<evidence type="ECO:0000313" key="2">
    <source>
        <dbReference type="EMBL" id="CAD8094813.1"/>
    </source>
</evidence>
<name>A0A8S1NYH6_PARPR</name>
<comment type="caution">
    <text evidence="2">The sequence shown here is derived from an EMBL/GenBank/DDBJ whole genome shotgun (WGS) entry which is preliminary data.</text>
</comment>
<protein>
    <recommendedName>
        <fullName evidence="4">Transmembrane protein</fullName>
    </recommendedName>
</protein>
<keyword evidence="1" id="KW-1133">Transmembrane helix</keyword>
<sequence>MKRKVATKRNAIFNQNIRTITVKNQEEYMNNLKMQAIRLQIEKIVHLDPLLKSLLNSKPNRKHYARSIYKAQSNRSFIESKIQEGQTQQRAKSSEGSQFGQTCIKFKRLVSRGLFKIKMHVNKIRRRFRRCVIAVFLLLTYFRYYPILKKCKRFSRPRVSILRCKPLLDKLPILSQMDKTNTIDDSVMSKEPLGFLKKKHFSQGNFDIFIKRPIQQFIMRSNTQTYSQKRICKTEHSQVKSMYHINKKLIHDKMYLKSSSIKILSMS</sequence>
<proteinExistence type="predicted"/>
<accession>A0A8S1NYH6</accession>
<reference evidence="2" key="1">
    <citation type="submission" date="2021-01" db="EMBL/GenBank/DDBJ databases">
        <authorList>
            <consortium name="Genoscope - CEA"/>
            <person name="William W."/>
        </authorList>
    </citation>
    <scope>NUCLEOTIDE SEQUENCE</scope>
</reference>
<keyword evidence="1" id="KW-0812">Transmembrane</keyword>
<evidence type="ECO:0000313" key="3">
    <source>
        <dbReference type="Proteomes" id="UP000688137"/>
    </source>
</evidence>
<dbReference type="EMBL" id="CAJJDM010000100">
    <property type="protein sequence ID" value="CAD8094813.1"/>
    <property type="molecule type" value="Genomic_DNA"/>
</dbReference>
<dbReference type="AlphaFoldDB" id="A0A8S1NYH6"/>
<keyword evidence="1" id="KW-0472">Membrane</keyword>
<dbReference type="OMA" id="IMRSNTQ"/>
<gene>
    <name evidence="2" type="ORF">PPRIM_AZ9-3.1.T0970045</name>
</gene>
<dbReference type="Proteomes" id="UP000688137">
    <property type="component" value="Unassembled WGS sequence"/>
</dbReference>
<evidence type="ECO:0008006" key="4">
    <source>
        <dbReference type="Google" id="ProtNLM"/>
    </source>
</evidence>
<organism evidence="2 3">
    <name type="scientific">Paramecium primaurelia</name>
    <dbReference type="NCBI Taxonomy" id="5886"/>
    <lineage>
        <taxon>Eukaryota</taxon>
        <taxon>Sar</taxon>
        <taxon>Alveolata</taxon>
        <taxon>Ciliophora</taxon>
        <taxon>Intramacronucleata</taxon>
        <taxon>Oligohymenophorea</taxon>
        <taxon>Peniculida</taxon>
        <taxon>Parameciidae</taxon>
        <taxon>Paramecium</taxon>
    </lineage>
</organism>
<keyword evidence="3" id="KW-1185">Reference proteome</keyword>